<keyword evidence="4 5" id="KW-0699">rRNA-binding</keyword>
<dbReference type="HAMAP" id="MF_01363">
    <property type="entry name" value="Ribosomal_bL21"/>
    <property type="match status" value="1"/>
</dbReference>
<dbReference type="AlphaFoldDB" id="A0A8J2VJZ8"/>
<dbReference type="GO" id="GO:0006412">
    <property type="term" value="P:translation"/>
    <property type="evidence" value="ECO:0007669"/>
    <property type="project" value="UniProtKB-UniRule"/>
</dbReference>
<reference evidence="7" key="2">
    <citation type="submission" date="2020-09" db="EMBL/GenBank/DDBJ databases">
        <authorList>
            <person name="Sun Q."/>
            <person name="Sedlacek I."/>
        </authorList>
    </citation>
    <scope>NUCLEOTIDE SEQUENCE</scope>
    <source>
        <strain evidence="7">CCM 7684</strain>
    </source>
</reference>
<evidence type="ECO:0000313" key="7">
    <source>
        <dbReference type="EMBL" id="GGE26888.1"/>
    </source>
</evidence>
<evidence type="ECO:0000256" key="3">
    <source>
        <dbReference type="ARBA" id="ARBA00023274"/>
    </source>
</evidence>
<reference evidence="7" key="1">
    <citation type="journal article" date="2014" name="Int. J. Syst. Evol. Microbiol.">
        <title>Complete genome sequence of Corynebacterium casei LMG S-19264T (=DSM 44701T), isolated from a smear-ripened cheese.</title>
        <authorList>
            <consortium name="US DOE Joint Genome Institute (JGI-PGF)"/>
            <person name="Walter F."/>
            <person name="Albersmeier A."/>
            <person name="Kalinowski J."/>
            <person name="Ruckert C."/>
        </authorList>
    </citation>
    <scope>NUCLEOTIDE SEQUENCE</scope>
    <source>
        <strain evidence="7">CCM 7684</strain>
    </source>
</reference>
<evidence type="ECO:0000256" key="6">
    <source>
        <dbReference type="SAM" id="MobiDB-lite"/>
    </source>
</evidence>
<proteinExistence type="inferred from homology"/>
<accession>A0A8J2VJZ8</accession>
<dbReference type="GO" id="GO:1990904">
    <property type="term" value="C:ribonucleoprotein complex"/>
    <property type="evidence" value="ECO:0007669"/>
    <property type="project" value="UniProtKB-KW"/>
</dbReference>
<comment type="subunit">
    <text evidence="4">Part of the 50S ribosomal subunit. Contacts protein L20.</text>
</comment>
<evidence type="ECO:0000256" key="5">
    <source>
        <dbReference type="RuleBase" id="RU000562"/>
    </source>
</evidence>
<sequence>MFAIIKTGGHQFRVAQDDVITVNRLSGDAGSTVELGEVIFLNDGDNSSFGAPFVEGAKVVAEIVEHSRGKKVIAFKKRRRQNSKRKRGHRQEETVIRITDILAAGSAPKKRATKAKAKDEAPAEAQATDTATAE</sequence>
<organism evidence="7 8">
    <name type="scientific">Agaricicola taiwanensis</name>
    <dbReference type="NCBI Taxonomy" id="591372"/>
    <lineage>
        <taxon>Bacteria</taxon>
        <taxon>Pseudomonadati</taxon>
        <taxon>Pseudomonadota</taxon>
        <taxon>Alphaproteobacteria</taxon>
        <taxon>Rhodobacterales</taxon>
        <taxon>Paracoccaceae</taxon>
        <taxon>Agaricicola</taxon>
    </lineage>
</organism>
<keyword evidence="4 5" id="KW-0694">RNA-binding</keyword>
<evidence type="ECO:0000313" key="8">
    <source>
        <dbReference type="Proteomes" id="UP000602745"/>
    </source>
</evidence>
<dbReference type="GO" id="GO:0003735">
    <property type="term" value="F:structural constituent of ribosome"/>
    <property type="evidence" value="ECO:0007669"/>
    <property type="project" value="InterPro"/>
</dbReference>
<keyword evidence="3 4" id="KW-0687">Ribonucleoprotein</keyword>
<evidence type="ECO:0000256" key="2">
    <source>
        <dbReference type="ARBA" id="ARBA00022980"/>
    </source>
</evidence>
<gene>
    <name evidence="4 7" type="primary">rplU</name>
    <name evidence="7" type="ORF">GCM10007276_00010</name>
</gene>
<comment type="caution">
    <text evidence="7">The sequence shown here is derived from an EMBL/GenBank/DDBJ whole genome shotgun (WGS) entry which is preliminary data.</text>
</comment>
<name>A0A8J2VJZ8_9RHOB</name>
<dbReference type="NCBIfam" id="TIGR00061">
    <property type="entry name" value="L21"/>
    <property type="match status" value="1"/>
</dbReference>
<dbReference type="Proteomes" id="UP000602745">
    <property type="component" value="Unassembled WGS sequence"/>
</dbReference>
<comment type="function">
    <text evidence="4 5">This protein binds to 23S rRNA in the presence of protein L20.</text>
</comment>
<feature type="region of interest" description="Disordered" evidence="6">
    <location>
        <begin position="106"/>
        <end position="134"/>
    </location>
</feature>
<feature type="compositionally biased region" description="Low complexity" evidence="6">
    <location>
        <begin position="123"/>
        <end position="134"/>
    </location>
</feature>
<dbReference type="InterPro" id="IPR028909">
    <property type="entry name" value="bL21-like"/>
</dbReference>
<dbReference type="RefSeq" id="WP_188407636.1">
    <property type="nucleotide sequence ID" value="NZ_BMCP01000001.1"/>
</dbReference>
<dbReference type="GO" id="GO:0005840">
    <property type="term" value="C:ribosome"/>
    <property type="evidence" value="ECO:0007669"/>
    <property type="project" value="UniProtKB-KW"/>
</dbReference>
<dbReference type="SUPFAM" id="SSF141091">
    <property type="entry name" value="L21p-like"/>
    <property type="match status" value="1"/>
</dbReference>
<dbReference type="GO" id="GO:0005737">
    <property type="term" value="C:cytoplasm"/>
    <property type="evidence" value="ECO:0007669"/>
    <property type="project" value="UniProtKB-ARBA"/>
</dbReference>
<dbReference type="PANTHER" id="PTHR21349:SF0">
    <property type="entry name" value="LARGE RIBOSOMAL SUBUNIT PROTEIN BL21M"/>
    <property type="match status" value="1"/>
</dbReference>
<comment type="similarity">
    <text evidence="1 4 5">Belongs to the bacterial ribosomal protein bL21 family.</text>
</comment>
<protein>
    <recommendedName>
        <fullName evidence="4">Large ribosomal subunit protein bL21</fullName>
    </recommendedName>
</protein>
<dbReference type="Pfam" id="PF00829">
    <property type="entry name" value="Ribosomal_L21p"/>
    <property type="match status" value="1"/>
</dbReference>
<dbReference type="InterPro" id="IPR036164">
    <property type="entry name" value="bL21-like_sf"/>
</dbReference>
<dbReference type="InterPro" id="IPR001787">
    <property type="entry name" value="Ribosomal_bL21"/>
</dbReference>
<evidence type="ECO:0000256" key="1">
    <source>
        <dbReference type="ARBA" id="ARBA00008563"/>
    </source>
</evidence>
<dbReference type="EMBL" id="BMCP01000001">
    <property type="protein sequence ID" value="GGE26888.1"/>
    <property type="molecule type" value="Genomic_DNA"/>
</dbReference>
<dbReference type="GO" id="GO:0019843">
    <property type="term" value="F:rRNA binding"/>
    <property type="evidence" value="ECO:0007669"/>
    <property type="project" value="UniProtKB-UniRule"/>
</dbReference>
<evidence type="ECO:0000256" key="4">
    <source>
        <dbReference type="HAMAP-Rule" id="MF_01363"/>
    </source>
</evidence>
<keyword evidence="2 4" id="KW-0689">Ribosomal protein</keyword>
<keyword evidence="8" id="KW-1185">Reference proteome</keyword>
<dbReference type="PANTHER" id="PTHR21349">
    <property type="entry name" value="50S RIBOSOMAL PROTEIN L21"/>
    <property type="match status" value="1"/>
</dbReference>